<keyword evidence="2" id="KW-1185">Reference proteome</keyword>
<evidence type="ECO:0000313" key="2">
    <source>
        <dbReference type="Proteomes" id="UP001226091"/>
    </source>
</evidence>
<sequence length="69" mass="7220">MVPIVGWAGRAFKGGTDNYKTADSGLDATKTSKSFSTLQKTEMGIYGLVSANGLGEAVLGKDMFSNQLS</sequence>
<proteinExistence type="predicted"/>
<reference evidence="2" key="1">
    <citation type="journal article" date="2025" name="Aquaculture">
        <title>Assessment of the bioflocculant production and safety properties of Metabacillus hrfriensis sp. nov. based on phenotypic and whole-genome sequencing analysis.</title>
        <authorList>
            <person name="Zhang R."/>
            <person name="Zhao Z."/>
            <person name="Luo L."/>
            <person name="Wang S."/>
            <person name="Guo K."/>
            <person name="Xu W."/>
        </authorList>
    </citation>
    <scope>NUCLEOTIDE SEQUENCE [LARGE SCALE GENOMIC DNA]</scope>
    <source>
        <strain evidence="2">CT-WN-B3</strain>
    </source>
</reference>
<organism evidence="1 2">
    <name type="scientific">Metabacillus hrfriensis</name>
    <dbReference type="NCBI Taxonomy" id="3048891"/>
    <lineage>
        <taxon>Bacteria</taxon>
        <taxon>Bacillati</taxon>
        <taxon>Bacillota</taxon>
        <taxon>Bacilli</taxon>
        <taxon>Bacillales</taxon>
        <taxon>Bacillaceae</taxon>
        <taxon>Metabacillus</taxon>
    </lineage>
</organism>
<protein>
    <submittedName>
        <fullName evidence="1">Uncharacterized protein</fullName>
    </submittedName>
</protein>
<dbReference type="EMBL" id="CP126116">
    <property type="protein sequence ID" value="WHZ58291.1"/>
    <property type="molecule type" value="Genomic_DNA"/>
</dbReference>
<evidence type="ECO:0000313" key="1">
    <source>
        <dbReference type="EMBL" id="WHZ58291.1"/>
    </source>
</evidence>
<dbReference type="Proteomes" id="UP001226091">
    <property type="component" value="Chromosome"/>
</dbReference>
<gene>
    <name evidence="1" type="ORF">QLQ22_02640</name>
</gene>
<name>A0ACD4RCY1_9BACI</name>
<accession>A0ACD4RCY1</accession>